<proteinExistence type="predicted"/>
<name>A0A4S8MKM9_DENBC</name>
<evidence type="ECO:0000313" key="1">
    <source>
        <dbReference type="EMBL" id="THV03262.1"/>
    </source>
</evidence>
<dbReference type="AlphaFoldDB" id="A0A4S8MKM9"/>
<sequence length="162" mass="18424">MNDSDTIIDVHEIEGFEAFVTFFRLNKPKKAGQDGVNQTHTNPDVMKMLYWSLKNWLPLPQSPLSTNSESSKSSNLKIKQEPVGVEVIDLTVEHEKPKVDRKGKRKADVLDFTGDSDEDHDIQTKKVKTQESQYYWCNKCDDIIEAGVFHPCSGQVPIEITD</sequence>
<reference evidence="1 2" key="1">
    <citation type="journal article" date="2019" name="Nat. Ecol. Evol.">
        <title>Megaphylogeny resolves global patterns of mushroom evolution.</title>
        <authorList>
            <person name="Varga T."/>
            <person name="Krizsan K."/>
            <person name="Foldi C."/>
            <person name="Dima B."/>
            <person name="Sanchez-Garcia M."/>
            <person name="Sanchez-Ramirez S."/>
            <person name="Szollosi G.J."/>
            <person name="Szarkandi J.G."/>
            <person name="Papp V."/>
            <person name="Albert L."/>
            <person name="Andreopoulos W."/>
            <person name="Angelini C."/>
            <person name="Antonin V."/>
            <person name="Barry K.W."/>
            <person name="Bougher N.L."/>
            <person name="Buchanan P."/>
            <person name="Buyck B."/>
            <person name="Bense V."/>
            <person name="Catcheside P."/>
            <person name="Chovatia M."/>
            <person name="Cooper J."/>
            <person name="Damon W."/>
            <person name="Desjardin D."/>
            <person name="Finy P."/>
            <person name="Geml J."/>
            <person name="Haridas S."/>
            <person name="Hughes K."/>
            <person name="Justo A."/>
            <person name="Karasinski D."/>
            <person name="Kautmanova I."/>
            <person name="Kiss B."/>
            <person name="Kocsube S."/>
            <person name="Kotiranta H."/>
            <person name="LaButti K.M."/>
            <person name="Lechner B.E."/>
            <person name="Liimatainen K."/>
            <person name="Lipzen A."/>
            <person name="Lukacs Z."/>
            <person name="Mihaltcheva S."/>
            <person name="Morgado L.N."/>
            <person name="Niskanen T."/>
            <person name="Noordeloos M.E."/>
            <person name="Ohm R.A."/>
            <person name="Ortiz-Santana B."/>
            <person name="Ovrebo C."/>
            <person name="Racz N."/>
            <person name="Riley R."/>
            <person name="Savchenko A."/>
            <person name="Shiryaev A."/>
            <person name="Soop K."/>
            <person name="Spirin V."/>
            <person name="Szebenyi C."/>
            <person name="Tomsovsky M."/>
            <person name="Tulloss R.E."/>
            <person name="Uehling J."/>
            <person name="Grigoriev I.V."/>
            <person name="Vagvolgyi C."/>
            <person name="Papp T."/>
            <person name="Martin F.M."/>
            <person name="Miettinen O."/>
            <person name="Hibbett D.S."/>
            <person name="Nagy L.G."/>
        </authorList>
    </citation>
    <scope>NUCLEOTIDE SEQUENCE [LARGE SCALE GENOMIC DNA]</scope>
    <source>
        <strain evidence="1 2">CBS 962.96</strain>
    </source>
</reference>
<evidence type="ECO:0000313" key="2">
    <source>
        <dbReference type="Proteomes" id="UP000297245"/>
    </source>
</evidence>
<protein>
    <submittedName>
        <fullName evidence="1">Uncharacterized protein</fullName>
    </submittedName>
</protein>
<dbReference type="EMBL" id="ML179069">
    <property type="protein sequence ID" value="THV03262.1"/>
    <property type="molecule type" value="Genomic_DNA"/>
</dbReference>
<dbReference type="Proteomes" id="UP000297245">
    <property type="component" value="Unassembled WGS sequence"/>
</dbReference>
<keyword evidence="2" id="KW-1185">Reference proteome</keyword>
<organism evidence="1 2">
    <name type="scientific">Dendrothele bispora (strain CBS 962.96)</name>
    <dbReference type="NCBI Taxonomy" id="1314807"/>
    <lineage>
        <taxon>Eukaryota</taxon>
        <taxon>Fungi</taxon>
        <taxon>Dikarya</taxon>
        <taxon>Basidiomycota</taxon>
        <taxon>Agaricomycotina</taxon>
        <taxon>Agaricomycetes</taxon>
        <taxon>Agaricomycetidae</taxon>
        <taxon>Agaricales</taxon>
        <taxon>Agaricales incertae sedis</taxon>
        <taxon>Dendrothele</taxon>
    </lineage>
</organism>
<accession>A0A4S8MKM9</accession>
<gene>
    <name evidence="1" type="ORF">K435DRAFT_791968</name>
</gene>